<reference evidence="1" key="2">
    <citation type="journal article" date="2015" name="Fish Shellfish Immunol.">
        <title>Early steps in the European eel (Anguilla anguilla)-Vibrio vulnificus interaction in the gills: Role of the RtxA13 toxin.</title>
        <authorList>
            <person name="Callol A."/>
            <person name="Pajuelo D."/>
            <person name="Ebbesson L."/>
            <person name="Teles M."/>
            <person name="MacKenzie S."/>
            <person name="Amaro C."/>
        </authorList>
    </citation>
    <scope>NUCLEOTIDE SEQUENCE</scope>
</reference>
<accession>A0A0E9XYM5</accession>
<dbReference type="EMBL" id="GBXM01001622">
    <property type="protein sequence ID" value="JAI06956.1"/>
    <property type="molecule type" value="Transcribed_RNA"/>
</dbReference>
<evidence type="ECO:0000313" key="1">
    <source>
        <dbReference type="EMBL" id="JAI06956.1"/>
    </source>
</evidence>
<reference evidence="1" key="1">
    <citation type="submission" date="2014-11" db="EMBL/GenBank/DDBJ databases">
        <authorList>
            <person name="Amaro Gonzalez C."/>
        </authorList>
    </citation>
    <scope>NUCLEOTIDE SEQUENCE</scope>
</reference>
<sequence length="71" mass="7737">MGLVTWGQHWRGGTGCWRTEHPPHTGGVAFEQWRVEPLLVAGVSGLNRGVEGNFTVVSVRTLCSSVTHCHP</sequence>
<proteinExistence type="predicted"/>
<protein>
    <submittedName>
        <fullName evidence="1">Uncharacterized protein</fullName>
    </submittedName>
</protein>
<organism evidence="1">
    <name type="scientific">Anguilla anguilla</name>
    <name type="common">European freshwater eel</name>
    <name type="synonym">Muraena anguilla</name>
    <dbReference type="NCBI Taxonomy" id="7936"/>
    <lineage>
        <taxon>Eukaryota</taxon>
        <taxon>Metazoa</taxon>
        <taxon>Chordata</taxon>
        <taxon>Craniata</taxon>
        <taxon>Vertebrata</taxon>
        <taxon>Euteleostomi</taxon>
        <taxon>Actinopterygii</taxon>
        <taxon>Neopterygii</taxon>
        <taxon>Teleostei</taxon>
        <taxon>Anguilliformes</taxon>
        <taxon>Anguillidae</taxon>
        <taxon>Anguilla</taxon>
    </lineage>
</organism>
<name>A0A0E9XYM5_ANGAN</name>
<dbReference type="AlphaFoldDB" id="A0A0E9XYM5"/>